<comment type="subcellular location">
    <subcellularLocation>
        <location evidence="1">Cytoplasm</location>
    </subcellularLocation>
    <subcellularLocation>
        <location evidence="7">Nucleus</location>
    </subcellularLocation>
</comment>
<evidence type="ECO:0000256" key="1">
    <source>
        <dbReference type="ARBA" id="ARBA00004496"/>
    </source>
</evidence>
<dbReference type="Pfam" id="PF00250">
    <property type="entry name" value="Forkhead"/>
    <property type="match status" value="1"/>
</dbReference>
<dbReference type="FunFam" id="1.10.10.10:FF:000032">
    <property type="entry name" value="Forkhead box protein O4"/>
    <property type="match status" value="1"/>
</dbReference>
<feature type="region of interest" description="Disordered" evidence="8">
    <location>
        <begin position="96"/>
        <end position="141"/>
    </location>
</feature>
<keyword evidence="3" id="KW-0805">Transcription regulation</keyword>
<dbReference type="PROSITE" id="PS50039">
    <property type="entry name" value="FORK_HEAD_3"/>
    <property type="match status" value="1"/>
</dbReference>
<dbReference type="AlphaFoldDB" id="A0ABD1K5G4"/>
<dbReference type="SMART" id="SM00339">
    <property type="entry name" value="FH"/>
    <property type="match status" value="1"/>
</dbReference>
<dbReference type="InterPro" id="IPR036390">
    <property type="entry name" value="WH_DNA-bd_sf"/>
</dbReference>
<protein>
    <recommendedName>
        <fullName evidence="9">Fork-head domain-containing protein</fullName>
    </recommendedName>
</protein>
<feature type="DNA-binding region" description="Fork-head" evidence="7">
    <location>
        <begin position="144"/>
        <end position="238"/>
    </location>
</feature>
<gene>
    <name evidence="10" type="ORF">ACEWY4_009081</name>
</gene>
<evidence type="ECO:0000256" key="5">
    <source>
        <dbReference type="ARBA" id="ARBA00023163"/>
    </source>
</evidence>
<evidence type="ECO:0000313" key="11">
    <source>
        <dbReference type="Proteomes" id="UP001591681"/>
    </source>
</evidence>
<feature type="region of interest" description="Disordered" evidence="8">
    <location>
        <begin position="218"/>
        <end position="328"/>
    </location>
</feature>
<feature type="compositionally biased region" description="Polar residues" evidence="8">
    <location>
        <begin position="38"/>
        <end position="55"/>
    </location>
</feature>
<dbReference type="GO" id="GO:0005634">
    <property type="term" value="C:nucleus"/>
    <property type="evidence" value="ECO:0007669"/>
    <property type="project" value="UniProtKB-SubCell"/>
</dbReference>
<dbReference type="InterPro" id="IPR030456">
    <property type="entry name" value="TF_fork_head_CS_2"/>
</dbReference>
<reference evidence="10 11" key="1">
    <citation type="submission" date="2024-09" db="EMBL/GenBank/DDBJ databases">
        <title>A chromosome-level genome assembly of Gray's grenadier anchovy, Coilia grayii.</title>
        <authorList>
            <person name="Fu Z."/>
        </authorList>
    </citation>
    <scope>NUCLEOTIDE SEQUENCE [LARGE SCALE GENOMIC DNA]</scope>
    <source>
        <strain evidence="10">G4</strain>
        <tissue evidence="10">Muscle</tissue>
    </source>
</reference>
<dbReference type="InterPro" id="IPR047408">
    <property type="entry name" value="FH_FOXO1"/>
</dbReference>
<keyword evidence="4 7" id="KW-0238">DNA-binding</keyword>
<dbReference type="InterPro" id="IPR001766">
    <property type="entry name" value="Fork_head_dom"/>
</dbReference>
<feature type="region of interest" description="Disordered" evidence="8">
    <location>
        <begin position="567"/>
        <end position="609"/>
    </location>
</feature>
<evidence type="ECO:0000256" key="4">
    <source>
        <dbReference type="ARBA" id="ARBA00023125"/>
    </source>
</evidence>
<dbReference type="EMBL" id="JBHFQA010000008">
    <property type="protein sequence ID" value="KAL2094362.1"/>
    <property type="molecule type" value="Genomic_DNA"/>
</dbReference>
<sequence length="659" mass="72059">MADSVSSQERTDIDPDFEPVSRPRSCTWPLPRPEFTEPDSSNTSSPAPSVKQEQGNCVDYIGQPTLVDEIEDGTDKKTIVLCSDFSENCYHHHATQQHQRVLQHQSSPQLPRQKQFPSLSLPNGSNTISVPSQKKGTSSRRNAWGNLSYADLISKAIDSSPEKRLTLSQIYDWMVQSVPYFKDKGDSNSSAGWKNSIRHNLSLHSRFVRVQNEGTGKSSWWMLNPEGSRSGKPPRRRAASMDNNSKLAKSRGRAAKKKVSVQRAVEEDTSSPGSQYSQYSAWLGGSPSSQSNDTFDEWTSFRGRASSDASTLSGRRSPFLAEPDELDEDDEAHLGYQVASEAKMGAPLPSLAEVSGSFGCQSSGGTRMEGLLNNLNLLSANSQPQETLRTPPMMQSNVCYRHPYALPSAGPPTPTQPPPEYPKSLYTQTPMTGPAIVPMRHLSGTKAGHAGMGRLLGHYTNPDAVSHDAPLLCMESMVSHAGGRGRGGLQPLYTRQGPPGHLEHVAGPVPSPPLHPHHHQALPHCPPYPQGQYRQLSPATVTLNGCRPQFLSHPGCAGSPRTYTQLCPAQPLAHPNEPSPAYHSTRTGFTRPTPGQNIAQHSRSERLPSDLDGMSIEHLESGDFDMQSALRCVEMDLESVLHDTFMDGDAVDFNLQLQL</sequence>
<feature type="domain" description="Fork-head" evidence="9">
    <location>
        <begin position="144"/>
        <end position="238"/>
    </location>
</feature>
<keyword evidence="11" id="KW-1185">Reference proteome</keyword>
<dbReference type="GO" id="GO:0001945">
    <property type="term" value="P:lymph vessel development"/>
    <property type="evidence" value="ECO:0007669"/>
    <property type="project" value="UniProtKB-ARBA"/>
</dbReference>
<name>A0ABD1K5G4_9TELE</name>
<dbReference type="Gene3D" id="1.10.10.10">
    <property type="entry name" value="Winged helix-like DNA-binding domain superfamily/Winged helix DNA-binding domain"/>
    <property type="match status" value="1"/>
</dbReference>
<dbReference type="CDD" id="cd20060">
    <property type="entry name" value="FH_FOXO1"/>
    <property type="match status" value="1"/>
</dbReference>
<dbReference type="PANTHER" id="PTHR45767">
    <property type="entry name" value="FORKHEAD BOX PROTEIN O"/>
    <property type="match status" value="1"/>
</dbReference>
<dbReference type="SUPFAM" id="SSF46785">
    <property type="entry name" value="Winged helix' DNA-binding domain"/>
    <property type="match status" value="1"/>
</dbReference>
<feature type="compositionally biased region" description="Polar residues" evidence="8">
    <location>
        <begin position="582"/>
        <end position="601"/>
    </location>
</feature>
<organism evidence="10 11">
    <name type="scientific">Coilia grayii</name>
    <name type="common">Gray's grenadier anchovy</name>
    <dbReference type="NCBI Taxonomy" id="363190"/>
    <lineage>
        <taxon>Eukaryota</taxon>
        <taxon>Metazoa</taxon>
        <taxon>Chordata</taxon>
        <taxon>Craniata</taxon>
        <taxon>Vertebrata</taxon>
        <taxon>Euteleostomi</taxon>
        <taxon>Actinopterygii</taxon>
        <taxon>Neopterygii</taxon>
        <taxon>Teleostei</taxon>
        <taxon>Clupei</taxon>
        <taxon>Clupeiformes</taxon>
        <taxon>Clupeoidei</taxon>
        <taxon>Engraulidae</taxon>
        <taxon>Coilinae</taxon>
        <taxon>Coilia</taxon>
    </lineage>
</organism>
<keyword evidence="5" id="KW-0804">Transcription</keyword>
<accession>A0ABD1K5G4</accession>
<feature type="region of interest" description="Disordered" evidence="8">
    <location>
        <begin position="1"/>
        <end position="56"/>
    </location>
</feature>
<dbReference type="InterPro" id="IPR036388">
    <property type="entry name" value="WH-like_DNA-bd_sf"/>
</dbReference>
<keyword evidence="2" id="KW-0963">Cytoplasm</keyword>
<dbReference type="PANTHER" id="PTHR45767:SF1">
    <property type="entry name" value="FORKHEAD BOX PROTEIN O1"/>
    <property type="match status" value="1"/>
</dbReference>
<dbReference type="PRINTS" id="PR00053">
    <property type="entry name" value="FORKHEAD"/>
</dbReference>
<evidence type="ECO:0000256" key="2">
    <source>
        <dbReference type="ARBA" id="ARBA00022490"/>
    </source>
</evidence>
<comment type="caution">
    <text evidence="10">The sequence shown here is derived from an EMBL/GenBank/DDBJ whole genome shotgun (WGS) entry which is preliminary data.</text>
</comment>
<proteinExistence type="predicted"/>
<evidence type="ECO:0000259" key="9">
    <source>
        <dbReference type="PROSITE" id="PS50039"/>
    </source>
</evidence>
<evidence type="ECO:0000256" key="6">
    <source>
        <dbReference type="ARBA" id="ARBA00023242"/>
    </source>
</evidence>
<dbReference type="GO" id="GO:0005737">
    <property type="term" value="C:cytoplasm"/>
    <property type="evidence" value="ECO:0007669"/>
    <property type="project" value="UniProtKB-SubCell"/>
</dbReference>
<keyword evidence="6 7" id="KW-0539">Nucleus</keyword>
<evidence type="ECO:0000313" key="10">
    <source>
        <dbReference type="EMBL" id="KAL2094362.1"/>
    </source>
</evidence>
<feature type="compositionally biased region" description="Basic residues" evidence="8">
    <location>
        <begin position="248"/>
        <end position="260"/>
    </location>
</feature>
<dbReference type="Proteomes" id="UP001591681">
    <property type="component" value="Unassembled WGS sequence"/>
</dbReference>
<dbReference type="PROSITE" id="PS00658">
    <property type="entry name" value="FORK_HEAD_2"/>
    <property type="match status" value="1"/>
</dbReference>
<evidence type="ECO:0000256" key="8">
    <source>
        <dbReference type="SAM" id="MobiDB-lite"/>
    </source>
</evidence>
<feature type="compositionally biased region" description="Polar residues" evidence="8">
    <location>
        <begin position="270"/>
        <end position="293"/>
    </location>
</feature>
<dbReference type="GO" id="GO:0003677">
    <property type="term" value="F:DNA binding"/>
    <property type="evidence" value="ECO:0007669"/>
    <property type="project" value="UniProtKB-UniRule"/>
</dbReference>
<evidence type="ECO:0000256" key="7">
    <source>
        <dbReference type="PROSITE-ProRule" id="PRU00089"/>
    </source>
</evidence>
<evidence type="ECO:0000256" key="3">
    <source>
        <dbReference type="ARBA" id="ARBA00023015"/>
    </source>
</evidence>